<sequence>MNWIYWIALFNTKFQASCLVKRMEEDWWTMGYRSPRIIEIFQVKDGRYGVRYIW</sequence>
<evidence type="ECO:0000313" key="2">
    <source>
        <dbReference type="Proteomes" id="UP000182836"/>
    </source>
</evidence>
<gene>
    <name evidence="1" type="ORF">SAMN04487909_102198</name>
</gene>
<dbReference type="GeneID" id="51990385"/>
<dbReference type="EMBL" id="FNED01000002">
    <property type="protein sequence ID" value="SDI22969.1"/>
    <property type="molecule type" value="Genomic_DNA"/>
</dbReference>
<reference evidence="1 2" key="1">
    <citation type="submission" date="2016-10" db="EMBL/GenBank/DDBJ databases">
        <authorList>
            <person name="de Groot N.N."/>
        </authorList>
    </citation>
    <scope>NUCLEOTIDE SEQUENCE [LARGE SCALE GENOMIC DNA]</scope>
    <source>
        <strain evidence="1 2">DSM 2895</strain>
    </source>
</reference>
<evidence type="ECO:0000313" key="1">
    <source>
        <dbReference type="EMBL" id="SDI22969.1"/>
    </source>
</evidence>
<proteinExistence type="predicted"/>
<organism evidence="1 2">
    <name type="scientific">Aneurinibacillus migulanus</name>
    <name type="common">Bacillus migulanus</name>
    <dbReference type="NCBI Taxonomy" id="47500"/>
    <lineage>
        <taxon>Bacteria</taxon>
        <taxon>Bacillati</taxon>
        <taxon>Bacillota</taxon>
        <taxon>Bacilli</taxon>
        <taxon>Bacillales</taxon>
        <taxon>Paenibacillaceae</taxon>
        <taxon>Aneurinibacillus group</taxon>
        <taxon>Aneurinibacillus</taxon>
    </lineage>
</organism>
<dbReference type="Proteomes" id="UP000182836">
    <property type="component" value="Unassembled WGS sequence"/>
</dbReference>
<protein>
    <submittedName>
        <fullName evidence="1">Uncharacterized protein</fullName>
    </submittedName>
</protein>
<dbReference type="AlphaFoldDB" id="A0A1G8IVJ7"/>
<dbReference type="RefSeq" id="WP_162836855.1">
    <property type="nucleotide sequence ID" value="NZ_BJOA01000010.1"/>
</dbReference>
<accession>A0A1G8IVJ7</accession>
<name>A0A1G8IVJ7_ANEMI</name>